<name>A0A9W8TIP9_9PEZI</name>
<evidence type="ECO:0000313" key="2">
    <source>
        <dbReference type="Proteomes" id="UP001148614"/>
    </source>
</evidence>
<dbReference type="Proteomes" id="UP001148614">
    <property type="component" value="Unassembled WGS sequence"/>
</dbReference>
<dbReference type="AlphaFoldDB" id="A0A9W8TIP9"/>
<evidence type="ECO:0000313" key="1">
    <source>
        <dbReference type="EMBL" id="KAJ3563880.1"/>
    </source>
</evidence>
<reference evidence="1" key="1">
    <citation type="submission" date="2022-07" db="EMBL/GenBank/DDBJ databases">
        <title>Genome Sequence of Xylaria arbuscula.</title>
        <authorList>
            <person name="Buettner E."/>
        </authorList>
    </citation>
    <scope>NUCLEOTIDE SEQUENCE</scope>
    <source>
        <strain evidence="1">VT107</strain>
    </source>
</reference>
<comment type="caution">
    <text evidence="1">The sequence shown here is derived from an EMBL/GenBank/DDBJ whole genome shotgun (WGS) entry which is preliminary data.</text>
</comment>
<accession>A0A9W8TIP9</accession>
<organism evidence="1 2">
    <name type="scientific">Xylaria arbuscula</name>
    <dbReference type="NCBI Taxonomy" id="114810"/>
    <lineage>
        <taxon>Eukaryota</taxon>
        <taxon>Fungi</taxon>
        <taxon>Dikarya</taxon>
        <taxon>Ascomycota</taxon>
        <taxon>Pezizomycotina</taxon>
        <taxon>Sordariomycetes</taxon>
        <taxon>Xylariomycetidae</taxon>
        <taxon>Xylariales</taxon>
        <taxon>Xylariaceae</taxon>
        <taxon>Xylaria</taxon>
    </lineage>
</organism>
<keyword evidence="2" id="KW-1185">Reference proteome</keyword>
<sequence length="99" mass="10121">MPITPGIGRAPALPVLSDSSLSPLPRSSVPASDKLDEAVLNRALGVALGISLDVTQVTDVAGLGGTVTMGLAVGVDYNNDEHLYPLLARRGTRRTVGTG</sequence>
<gene>
    <name evidence="1" type="ORF">NPX13_g8047</name>
</gene>
<dbReference type="EMBL" id="JANPWZ010001696">
    <property type="protein sequence ID" value="KAJ3563880.1"/>
    <property type="molecule type" value="Genomic_DNA"/>
</dbReference>
<protein>
    <submittedName>
        <fullName evidence="1">Uncharacterized protein</fullName>
    </submittedName>
</protein>
<proteinExistence type="predicted"/>